<dbReference type="Gene3D" id="2.40.10.10">
    <property type="entry name" value="Trypsin-like serine proteases"/>
    <property type="match status" value="1"/>
</dbReference>
<evidence type="ECO:0000256" key="10">
    <source>
        <dbReference type="ARBA" id="ARBA00023157"/>
    </source>
</evidence>
<dbReference type="EC" id="3.4.21.4" evidence="13"/>
<accession>A0A3Q2ZUZ0</accession>
<dbReference type="CDD" id="cd00108">
    <property type="entry name" value="KR"/>
    <property type="match status" value="1"/>
</dbReference>
<evidence type="ECO:0000256" key="8">
    <source>
        <dbReference type="ARBA" id="ARBA00022801"/>
    </source>
</evidence>
<dbReference type="PROSITE" id="PS00135">
    <property type="entry name" value="TRYPSIN_SER"/>
    <property type="match status" value="1"/>
</dbReference>
<dbReference type="SMART" id="SM00179">
    <property type="entry name" value="EGF_CA"/>
    <property type="match status" value="1"/>
</dbReference>
<dbReference type="FunFam" id="2.40.20.10:FF:000016">
    <property type="entry name" value="Coagulation factor XII"/>
    <property type="match status" value="1"/>
</dbReference>
<sequence length="591" mass="64424">GNVPGRGLGAQLELPGLRRRAATVPDQNEECPGAPKWPQFRCSSHYIMALFPVLTTSGEECTFPFRQGGRLHHHCITVLTSKPWASGHRCFNNTSRDVPDLCRANPCRHGGVCTPVPQIGSFRCSCPEEFTGRLCEQKKCYETLHLRHYDVGETWGRIHLRSVEQCTCLVWGAECQRVHYTMCRRNPCQNLGTCRLITATGKEVCHCRNGYSGPRCSLETECYNGRGTGYRGVAGTAASGARCLPWSSDLLFDELHVGTVFPSATKGLGEHAFCRNPDGDKRPWCYTTSDSAISWEYCNIPSCAKLACEIVVFGVPPGGKKPNSPKPAKSPVCGTKHKKRLAVARGRIFGGTSALPGTHPWMAAIYIGPSDFCAGSLISSCWIVTAAHCLFRNPLKSQLRVVLGQHRFNVTGPNAQTFGVDKYIFPKHFSVFNPTLHDIALIKLKKEDGRCARKTPFVRPICLPDKTTAFPVGYCCAISGWGHLYEKGSNYSTLQEAGVRLISDDTCRDPAVYGNHITANMICAGLGSCVDACQGDSGGPLACAAGDVSFLHGIISWGEGCGRPGKPGVYTRVVNYVDWINSVVKAKARTL</sequence>
<keyword evidence="6" id="KW-0732">Signal</keyword>
<evidence type="ECO:0000256" key="14">
    <source>
        <dbReference type="PROSITE-ProRule" id="PRU00076"/>
    </source>
</evidence>
<dbReference type="PROSITE" id="PS01253">
    <property type="entry name" value="FN1_1"/>
    <property type="match status" value="1"/>
</dbReference>
<evidence type="ECO:0000256" key="4">
    <source>
        <dbReference type="ARBA" id="ARBA00022572"/>
    </source>
</evidence>
<dbReference type="InterPro" id="IPR000001">
    <property type="entry name" value="Kringle"/>
</dbReference>
<dbReference type="PROSITE" id="PS50026">
    <property type="entry name" value="EGF_3"/>
    <property type="match status" value="2"/>
</dbReference>
<feature type="disulfide bond" evidence="14">
    <location>
        <begin position="207"/>
        <end position="216"/>
    </location>
</feature>
<dbReference type="Pfam" id="PF00089">
    <property type="entry name" value="Trypsin"/>
    <property type="match status" value="1"/>
</dbReference>
<dbReference type="Gene3D" id="2.10.10.10">
    <property type="entry name" value="Fibronectin, type II, collagen-binding"/>
    <property type="match status" value="1"/>
</dbReference>
<reference evidence="20" key="1">
    <citation type="submission" date="2025-08" db="UniProtKB">
        <authorList>
            <consortium name="Ensembl"/>
        </authorList>
    </citation>
    <scope>IDENTIFICATION</scope>
</reference>
<dbReference type="GO" id="GO:0031638">
    <property type="term" value="P:zymogen activation"/>
    <property type="evidence" value="ECO:0007669"/>
    <property type="project" value="TreeGrafter"/>
</dbReference>
<dbReference type="CDD" id="cd00061">
    <property type="entry name" value="FN1"/>
    <property type="match status" value="1"/>
</dbReference>
<dbReference type="OMA" id="ETRYEYF"/>
<feature type="domain" description="EGF-like" evidence="17">
    <location>
        <begin position="98"/>
        <end position="136"/>
    </location>
</feature>
<evidence type="ECO:0000256" key="9">
    <source>
        <dbReference type="ARBA" id="ARBA00022825"/>
    </source>
</evidence>
<dbReference type="Gene3D" id="2.10.25.10">
    <property type="entry name" value="Laminin"/>
    <property type="match status" value="2"/>
</dbReference>
<dbReference type="InterPro" id="IPR001254">
    <property type="entry name" value="Trypsin_dom"/>
</dbReference>
<dbReference type="FunFam" id="2.10.25.10:FF:000255">
    <property type="entry name" value="Sushi, nidogen and EGF-like domains 1"/>
    <property type="match status" value="1"/>
</dbReference>
<evidence type="ECO:0000256" key="13">
    <source>
        <dbReference type="ARBA" id="ARBA00038868"/>
    </source>
</evidence>
<dbReference type="InterPro" id="IPR000083">
    <property type="entry name" value="Fibronectin_type1"/>
</dbReference>
<evidence type="ECO:0000256" key="5">
    <source>
        <dbReference type="ARBA" id="ARBA00022670"/>
    </source>
</evidence>
<dbReference type="PROSITE" id="PS50070">
    <property type="entry name" value="KRINGLE_2"/>
    <property type="match status" value="1"/>
</dbReference>
<feature type="domain" description="Kringle" evidence="18">
    <location>
        <begin position="221"/>
        <end position="303"/>
    </location>
</feature>
<keyword evidence="11" id="KW-0325">Glycoprotein</keyword>
<dbReference type="SUPFAM" id="SSF57196">
    <property type="entry name" value="EGF/Laminin"/>
    <property type="match status" value="1"/>
</dbReference>
<dbReference type="InterPro" id="IPR001314">
    <property type="entry name" value="Peptidase_S1A"/>
</dbReference>
<dbReference type="AlphaFoldDB" id="A0A3Q2ZUZ0"/>
<evidence type="ECO:0000256" key="12">
    <source>
        <dbReference type="ARBA" id="ARBA00036320"/>
    </source>
</evidence>
<dbReference type="Pfam" id="PF00051">
    <property type="entry name" value="Kringle"/>
    <property type="match status" value="1"/>
</dbReference>
<dbReference type="SUPFAM" id="SSF50494">
    <property type="entry name" value="Trypsin-like serine proteases"/>
    <property type="match status" value="1"/>
</dbReference>
<dbReference type="PRINTS" id="PR00018">
    <property type="entry name" value="KRINGLE"/>
</dbReference>
<dbReference type="InterPro" id="IPR036943">
    <property type="entry name" value="FN_type2_sf"/>
</dbReference>
<dbReference type="SMART" id="SM00020">
    <property type="entry name" value="Tryp_SPc"/>
    <property type="match status" value="1"/>
</dbReference>
<feature type="disulfide bond" evidence="14">
    <location>
        <begin position="126"/>
        <end position="135"/>
    </location>
</feature>
<dbReference type="CDD" id="cd00054">
    <property type="entry name" value="EGF_CA"/>
    <property type="match status" value="1"/>
</dbReference>
<dbReference type="SUPFAM" id="SSF57440">
    <property type="entry name" value="Kringle-like"/>
    <property type="match status" value="1"/>
</dbReference>
<dbReference type="PANTHER" id="PTHR24264:SF43">
    <property type="entry name" value="HEPATOCYTE GROWTH FACTOR ACTIVATOR"/>
    <property type="match status" value="1"/>
</dbReference>
<evidence type="ECO:0000256" key="11">
    <source>
        <dbReference type="ARBA" id="ARBA00023180"/>
    </source>
</evidence>
<dbReference type="Gene3D" id="2.40.20.10">
    <property type="entry name" value="Plasminogen Kringle 4"/>
    <property type="match status" value="1"/>
</dbReference>
<dbReference type="PROSITE" id="PS00022">
    <property type="entry name" value="EGF_1"/>
    <property type="match status" value="2"/>
</dbReference>
<name>A0A3Q2ZUZ0_KRYMA</name>
<evidence type="ECO:0000259" key="17">
    <source>
        <dbReference type="PROSITE" id="PS50026"/>
    </source>
</evidence>
<comment type="subcellular location">
    <subcellularLocation>
        <location evidence="1">Secreted</location>
        <location evidence="1">Extracellular space</location>
    </subcellularLocation>
</comment>
<keyword evidence="21" id="KW-1185">Reference proteome</keyword>
<dbReference type="InterPro" id="IPR000742">
    <property type="entry name" value="EGF"/>
</dbReference>
<dbReference type="GeneTree" id="ENSGT00940000159778"/>
<evidence type="ECO:0000256" key="6">
    <source>
        <dbReference type="ARBA" id="ARBA00022729"/>
    </source>
</evidence>
<evidence type="ECO:0000256" key="7">
    <source>
        <dbReference type="ARBA" id="ARBA00022737"/>
    </source>
</evidence>
<keyword evidence="4 15" id="KW-0420">Kringle</keyword>
<keyword evidence="5 16" id="KW-0645">Protease</keyword>
<dbReference type="InterPro" id="IPR018056">
    <property type="entry name" value="Kringle_CS"/>
</dbReference>
<dbReference type="SUPFAM" id="SSF57603">
    <property type="entry name" value="FnI-like domain"/>
    <property type="match status" value="1"/>
</dbReference>
<keyword evidence="8 16" id="KW-0378">Hydrolase</keyword>
<dbReference type="SMART" id="SM00181">
    <property type="entry name" value="EGF"/>
    <property type="match status" value="2"/>
</dbReference>
<reference evidence="20" key="2">
    <citation type="submission" date="2025-09" db="UniProtKB">
        <authorList>
            <consortium name="Ensembl"/>
        </authorList>
    </citation>
    <scope>IDENTIFICATION</scope>
</reference>
<feature type="domain" description="Peptidase S1" evidence="19">
    <location>
        <begin position="348"/>
        <end position="585"/>
    </location>
</feature>
<dbReference type="Proteomes" id="UP000264800">
    <property type="component" value="Unplaced"/>
</dbReference>
<keyword evidence="10 14" id="KW-1015">Disulfide bond</keyword>
<evidence type="ECO:0000313" key="20">
    <source>
        <dbReference type="Ensembl" id="ENSKMAP00000002094.1"/>
    </source>
</evidence>
<dbReference type="SMART" id="SM00130">
    <property type="entry name" value="KR"/>
    <property type="match status" value="1"/>
</dbReference>
<dbReference type="PROSITE" id="PS00021">
    <property type="entry name" value="KRINGLE_1"/>
    <property type="match status" value="1"/>
</dbReference>
<organism evidence="20 21">
    <name type="scientific">Kryptolebias marmoratus</name>
    <name type="common">Mangrove killifish</name>
    <name type="synonym">Rivulus marmoratus</name>
    <dbReference type="NCBI Taxonomy" id="37003"/>
    <lineage>
        <taxon>Eukaryota</taxon>
        <taxon>Metazoa</taxon>
        <taxon>Chordata</taxon>
        <taxon>Craniata</taxon>
        <taxon>Vertebrata</taxon>
        <taxon>Euteleostomi</taxon>
        <taxon>Actinopterygii</taxon>
        <taxon>Neopterygii</taxon>
        <taxon>Teleostei</taxon>
        <taxon>Neoteleostei</taxon>
        <taxon>Acanthomorphata</taxon>
        <taxon>Ovalentaria</taxon>
        <taxon>Atherinomorphae</taxon>
        <taxon>Cyprinodontiformes</taxon>
        <taxon>Rivulidae</taxon>
        <taxon>Kryptolebias</taxon>
    </lineage>
</organism>
<evidence type="ECO:0000259" key="18">
    <source>
        <dbReference type="PROSITE" id="PS50070"/>
    </source>
</evidence>
<dbReference type="InterPro" id="IPR033116">
    <property type="entry name" value="TRYPSIN_SER"/>
</dbReference>
<dbReference type="InterPro" id="IPR050127">
    <property type="entry name" value="Serine_Proteases_S1"/>
</dbReference>
<proteinExistence type="predicted"/>
<dbReference type="InterPro" id="IPR043504">
    <property type="entry name" value="Peptidase_S1_PA_chymotrypsin"/>
</dbReference>
<protein>
    <recommendedName>
        <fullName evidence="13">trypsin</fullName>
        <ecNumber evidence="13">3.4.21.4</ecNumber>
    </recommendedName>
</protein>
<dbReference type="Ensembl" id="ENSKMAT00000002143.1">
    <property type="protein sequence ID" value="ENSKMAP00000002094.1"/>
    <property type="gene ID" value="ENSKMAG00000001583.1"/>
</dbReference>
<comment type="caution">
    <text evidence="14">Lacks conserved residue(s) required for the propagation of feature annotation.</text>
</comment>
<dbReference type="PROSITE" id="PS00134">
    <property type="entry name" value="TRYPSIN_HIS"/>
    <property type="match status" value="1"/>
</dbReference>
<keyword evidence="2" id="KW-0964">Secreted</keyword>
<dbReference type="GO" id="GO:0005509">
    <property type="term" value="F:calcium ion binding"/>
    <property type="evidence" value="ECO:0007669"/>
    <property type="project" value="InterPro"/>
</dbReference>
<evidence type="ECO:0000256" key="1">
    <source>
        <dbReference type="ARBA" id="ARBA00004239"/>
    </source>
</evidence>
<dbReference type="STRING" id="37003.ENSKMAP00000002094"/>
<dbReference type="FunFam" id="2.40.10.10:FF:000003">
    <property type="entry name" value="Transmembrane serine protease 3"/>
    <property type="match status" value="1"/>
</dbReference>
<dbReference type="GO" id="GO:0005615">
    <property type="term" value="C:extracellular space"/>
    <property type="evidence" value="ECO:0007669"/>
    <property type="project" value="TreeGrafter"/>
</dbReference>
<keyword evidence="3 14" id="KW-0245">EGF-like domain</keyword>
<dbReference type="CDD" id="cd00190">
    <property type="entry name" value="Tryp_SPc"/>
    <property type="match status" value="1"/>
</dbReference>
<dbReference type="Pfam" id="PF00039">
    <property type="entry name" value="fn1"/>
    <property type="match status" value="1"/>
</dbReference>
<evidence type="ECO:0000313" key="21">
    <source>
        <dbReference type="Proteomes" id="UP000264800"/>
    </source>
</evidence>
<feature type="disulfide bond" evidence="14">
    <location>
        <begin position="188"/>
        <end position="205"/>
    </location>
</feature>
<keyword evidence="9 16" id="KW-0720">Serine protease</keyword>
<dbReference type="SMART" id="SM00058">
    <property type="entry name" value="FN1"/>
    <property type="match status" value="1"/>
</dbReference>
<evidence type="ECO:0000259" key="19">
    <source>
        <dbReference type="PROSITE" id="PS50240"/>
    </source>
</evidence>
<feature type="disulfide bond" evidence="14">
    <location>
        <begin position="107"/>
        <end position="124"/>
    </location>
</feature>
<evidence type="ECO:0000256" key="2">
    <source>
        <dbReference type="ARBA" id="ARBA00022525"/>
    </source>
</evidence>
<dbReference type="PANTHER" id="PTHR24264">
    <property type="entry name" value="TRYPSIN-RELATED"/>
    <property type="match status" value="1"/>
</dbReference>
<dbReference type="PROSITE" id="PS01186">
    <property type="entry name" value="EGF_2"/>
    <property type="match status" value="1"/>
</dbReference>
<feature type="domain" description="EGF-like" evidence="17">
    <location>
        <begin position="179"/>
        <end position="217"/>
    </location>
</feature>
<dbReference type="InterPro" id="IPR038178">
    <property type="entry name" value="Kringle_sf"/>
</dbReference>
<dbReference type="InterPro" id="IPR001881">
    <property type="entry name" value="EGF-like_Ca-bd_dom"/>
</dbReference>
<dbReference type="InterPro" id="IPR013806">
    <property type="entry name" value="Kringle-like"/>
</dbReference>
<keyword evidence="7" id="KW-0677">Repeat</keyword>
<dbReference type="InterPro" id="IPR018114">
    <property type="entry name" value="TRYPSIN_HIS"/>
</dbReference>
<evidence type="ECO:0000256" key="15">
    <source>
        <dbReference type="PROSITE-ProRule" id="PRU00121"/>
    </source>
</evidence>
<dbReference type="PROSITE" id="PS50240">
    <property type="entry name" value="TRYPSIN_DOM"/>
    <property type="match status" value="1"/>
</dbReference>
<dbReference type="GO" id="GO:0007596">
    <property type="term" value="P:blood coagulation"/>
    <property type="evidence" value="ECO:0007669"/>
    <property type="project" value="TreeGrafter"/>
</dbReference>
<comment type="catalytic activity">
    <reaction evidence="12">
        <text>Preferential cleavage: Arg-|-Xaa, Lys-|-Xaa.</text>
        <dbReference type="EC" id="3.4.21.4"/>
    </reaction>
</comment>
<dbReference type="GO" id="GO:0004252">
    <property type="term" value="F:serine-type endopeptidase activity"/>
    <property type="evidence" value="ECO:0007669"/>
    <property type="project" value="UniProtKB-EC"/>
</dbReference>
<evidence type="ECO:0000256" key="16">
    <source>
        <dbReference type="RuleBase" id="RU363034"/>
    </source>
</evidence>
<dbReference type="PRINTS" id="PR00722">
    <property type="entry name" value="CHYMOTRYPSIN"/>
</dbReference>
<dbReference type="Pfam" id="PF00008">
    <property type="entry name" value="EGF"/>
    <property type="match status" value="1"/>
</dbReference>
<dbReference type="InterPro" id="IPR009003">
    <property type="entry name" value="Peptidase_S1_PA"/>
</dbReference>
<evidence type="ECO:0000256" key="3">
    <source>
        <dbReference type="ARBA" id="ARBA00022536"/>
    </source>
</evidence>